<dbReference type="EMBL" id="SNXZ01000001">
    <property type="protein sequence ID" value="TDQ04959.1"/>
    <property type="molecule type" value="Genomic_DNA"/>
</dbReference>
<dbReference type="PANTHER" id="PTHR30168">
    <property type="entry name" value="PUTATIVE MEMBRANE PROTEIN YPFJ"/>
    <property type="match status" value="1"/>
</dbReference>
<dbReference type="Pfam" id="PF04228">
    <property type="entry name" value="Zn_peptidase"/>
    <property type="match status" value="1"/>
</dbReference>
<comment type="subcellular location">
    <subcellularLocation>
        <location evidence="1">Membrane</location>
        <topology evidence="1">Single-pass membrane protein</topology>
    </subcellularLocation>
</comment>
<dbReference type="RefSeq" id="WP_133847790.1">
    <property type="nucleotide sequence ID" value="NZ_SNXZ01000001.1"/>
</dbReference>
<comment type="caution">
    <text evidence="7">The sequence shown here is derived from an EMBL/GenBank/DDBJ whole genome shotgun (WGS) entry which is preliminary data.</text>
</comment>
<evidence type="ECO:0008006" key="9">
    <source>
        <dbReference type="Google" id="ProtNLM"/>
    </source>
</evidence>
<gene>
    <name evidence="7" type="ORF">EV186_101923</name>
</gene>
<feature type="region of interest" description="Disordered" evidence="5">
    <location>
        <begin position="1"/>
        <end position="20"/>
    </location>
</feature>
<evidence type="ECO:0000256" key="6">
    <source>
        <dbReference type="SAM" id="Phobius"/>
    </source>
</evidence>
<dbReference type="InterPro" id="IPR007343">
    <property type="entry name" value="Uncharacterised_pept_Zn_put"/>
</dbReference>
<dbReference type="OrthoDB" id="9774900at2"/>
<dbReference type="GO" id="GO:0016020">
    <property type="term" value="C:membrane"/>
    <property type="evidence" value="ECO:0007669"/>
    <property type="project" value="UniProtKB-SubCell"/>
</dbReference>
<evidence type="ECO:0000256" key="1">
    <source>
        <dbReference type="ARBA" id="ARBA00004167"/>
    </source>
</evidence>
<name>A0A4R6SLH5_LABRH</name>
<dbReference type="PANTHER" id="PTHR30168:SF0">
    <property type="entry name" value="INNER MEMBRANE PROTEIN"/>
    <property type="match status" value="1"/>
</dbReference>
<evidence type="ECO:0000256" key="3">
    <source>
        <dbReference type="ARBA" id="ARBA00022989"/>
    </source>
</evidence>
<keyword evidence="2 6" id="KW-0812">Transmembrane</keyword>
<keyword evidence="4 6" id="KW-0472">Membrane</keyword>
<evidence type="ECO:0000256" key="5">
    <source>
        <dbReference type="SAM" id="MobiDB-lite"/>
    </source>
</evidence>
<evidence type="ECO:0000313" key="8">
    <source>
        <dbReference type="Proteomes" id="UP000295444"/>
    </source>
</evidence>
<evidence type="ECO:0000256" key="2">
    <source>
        <dbReference type="ARBA" id="ARBA00022692"/>
    </source>
</evidence>
<dbReference type="SUPFAM" id="SSF55486">
    <property type="entry name" value="Metalloproteases ('zincins'), catalytic domain"/>
    <property type="match status" value="1"/>
</dbReference>
<evidence type="ECO:0000256" key="4">
    <source>
        <dbReference type="ARBA" id="ARBA00023136"/>
    </source>
</evidence>
<protein>
    <recommendedName>
        <fullName evidence="9">Metalloprotease</fullName>
    </recommendedName>
</protein>
<keyword evidence="3 6" id="KW-1133">Transmembrane helix</keyword>
<organism evidence="7 8">
    <name type="scientific">Labedaea rhizosphaerae</name>
    <dbReference type="NCBI Taxonomy" id="598644"/>
    <lineage>
        <taxon>Bacteria</taxon>
        <taxon>Bacillati</taxon>
        <taxon>Actinomycetota</taxon>
        <taxon>Actinomycetes</taxon>
        <taxon>Pseudonocardiales</taxon>
        <taxon>Pseudonocardiaceae</taxon>
        <taxon>Labedaea</taxon>
    </lineage>
</organism>
<keyword evidence="8" id="KW-1185">Reference proteome</keyword>
<dbReference type="AlphaFoldDB" id="A0A4R6SLH5"/>
<accession>A0A4R6SLH5</accession>
<dbReference type="Proteomes" id="UP000295444">
    <property type="component" value="Unassembled WGS sequence"/>
</dbReference>
<sequence>MDFNDDVSLDTSQVQDTRGAGGGVGGRVALGGGGLGIVGLVIYFLMSQFGGGLGGAGNLPLTDGGLGDNQAVSNSKISSECRTGRDADTNHDCALVAIINSIQGYWQDEFARSGSTYKVVPTIFFTGNVNTGCGGATADVGPFYCPADERVYIDLSFFDELKQRFGAKGGTFVEAYVLAHEYGHHVQNQLGTSNRVGKESGPTSGSVRLELQADCYAGVWANHATTSPTKGGGPLISDITDDDISRALDAASRIGDDYIQTHLGGGSVDESQFTHGSSAQREKWFTTGYQSGDPTRCNTFDTNNLG</sequence>
<evidence type="ECO:0000313" key="7">
    <source>
        <dbReference type="EMBL" id="TDQ04959.1"/>
    </source>
</evidence>
<feature type="transmembrane region" description="Helical" evidence="6">
    <location>
        <begin position="28"/>
        <end position="46"/>
    </location>
</feature>
<proteinExistence type="predicted"/>
<reference evidence="7 8" key="1">
    <citation type="submission" date="2019-03" db="EMBL/GenBank/DDBJ databases">
        <title>Genomic Encyclopedia of Type Strains, Phase IV (KMG-IV): sequencing the most valuable type-strain genomes for metagenomic binning, comparative biology and taxonomic classification.</title>
        <authorList>
            <person name="Goeker M."/>
        </authorList>
    </citation>
    <scope>NUCLEOTIDE SEQUENCE [LARGE SCALE GENOMIC DNA]</scope>
    <source>
        <strain evidence="7 8">DSM 45361</strain>
    </source>
</reference>